<dbReference type="Proteomes" id="UP000243739">
    <property type="component" value="Unassembled WGS sequence"/>
</dbReference>
<gene>
    <name evidence="1" type="ORF">BHF71_10875</name>
</gene>
<name>A0A1D2YT10_9BACI</name>
<reference evidence="1 2" key="1">
    <citation type="submission" date="2016-09" db="EMBL/GenBank/DDBJ databases">
        <title>Draft genome sequence for the type strain of Vulcanibacillus modesticaldus BR, a strictly anaerobic, moderately thermophilic, and nitrate-reducing bacterium from deep sea-hydrothermal vents of the Mid-Atlantic Ridge.</title>
        <authorList>
            <person name="Abin C.A."/>
            <person name="Hollibaugh J.T."/>
        </authorList>
    </citation>
    <scope>NUCLEOTIDE SEQUENCE [LARGE SCALE GENOMIC DNA]</scope>
    <source>
        <strain evidence="1 2">BR</strain>
    </source>
</reference>
<dbReference type="SUPFAM" id="SSF56784">
    <property type="entry name" value="HAD-like"/>
    <property type="match status" value="1"/>
</dbReference>
<evidence type="ECO:0000313" key="2">
    <source>
        <dbReference type="Proteomes" id="UP000243739"/>
    </source>
</evidence>
<organism evidence="1 2">
    <name type="scientific">Vulcanibacillus modesticaldus</name>
    <dbReference type="NCBI Taxonomy" id="337097"/>
    <lineage>
        <taxon>Bacteria</taxon>
        <taxon>Bacillati</taxon>
        <taxon>Bacillota</taxon>
        <taxon>Bacilli</taxon>
        <taxon>Bacillales</taxon>
        <taxon>Bacillaceae</taxon>
        <taxon>Vulcanibacillus</taxon>
    </lineage>
</organism>
<dbReference type="AlphaFoldDB" id="A0A1D2YT10"/>
<protein>
    <submittedName>
        <fullName evidence="1">ATPase P</fullName>
    </submittedName>
</protein>
<evidence type="ECO:0000313" key="1">
    <source>
        <dbReference type="EMBL" id="OEF98809.1"/>
    </source>
</evidence>
<proteinExistence type="predicted"/>
<sequence length="155" mass="16942">MIIQIPGNKEFVAKHLVLDFNGTIALDGKIIDGVKDRILELAKILKIHVLTADTNGSVARECEGLPVEVCIIGKEKQEKEKEKFILSLNSEGVISMGNGVNDELMFEVSELAIAVIGREGCAVTSLMKADIVVQHISDGLDLLLKQHRLIATLRK</sequence>
<accession>A0A1D2YT10</accession>
<dbReference type="InterPro" id="IPR036412">
    <property type="entry name" value="HAD-like_sf"/>
</dbReference>
<dbReference type="STRING" id="337097.BHF71_10875"/>
<keyword evidence="2" id="KW-1185">Reference proteome</keyword>
<dbReference type="InterPro" id="IPR023214">
    <property type="entry name" value="HAD_sf"/>
</dbReference>
<dbReference type="RefSeq" id="WP_069657321.1">
    <property type="nucleotide sequence ID" value="NZ_MIJF01000054.1"/>
</dbReference>
<dbReference type="EMBL" id="MIJF01000054">
    <property type="protein sequence ID" value="OEF98809.1"/>
    <property type="molecule type" value="Genomic_DNA"/>
</dbReference>
<dbReference type="Gene3D" id="3.40.50.1000">
    <property type="entry name" value="HAD superfamily/HAD-like"/>
    <property type="match status" value="1"/>
</dbReference>
<comment type="caution">
    <text evidence="1">The sequence shown here is derived from an EMBL/GenBank/DDBJ whole genome shotgun (WGS) entry which is preliminary data.</text>
</comment>
<dbReference type="OrthoDB" id="159409at2"/>